<dbReference type="GO" id="GO:0010468">
    <property type="term" value="P:regulation of gene expression"/>
    <property type="evidence" value="ECO:0007669"/>
    <property type="project" value="InterPro"/>
</dbReference>
<accession>A0AAE1WUB6</accession>
<dbReference type="InterPro" id="IPR039349">
    <property type="entry name" value="PRIN2"/>
</dbReference>
<reference evidence="1" key="1">
    <citation type="submission" date="2020-06" db="EMBL/GenBank/DDBJ databases">
        <authorList>
            <person name="Li T."/>
            <person name="Hu X."/>
            <person name="Zhang T."/>
            <person name="Song X."/>
            <person name="Zhang H."/>
            <person name="Dai N."/>
            <person name="Sheng W."/>
            <person name="Hou X."/>
            <person name="Wei L."/>
        </authorList>
    </citation>
    <scope>NUCLEOTIDE SEQUENCE</scope>
    <source>
        <strain evidence="1">K16</strain>
        <tissue evidence="1">Leaf</tissue>
    </source>
</reference>
<dbReference type="AlphaFoldDB" id="A0AAE1WUB6"/>
<dbReference type="PANTHER" id="PTHR35987">
    <property type="entry name" value="PROTEIN PLASTID REDOX INSENSITIVE 2, CHLOROPLASTIC-RELATED"/>
    <property type="match status" value="1"/>
</dbReference>
<evidence type="ECO:0000313" key="2">
    <source>
        <dbReference type="Proteomes" id="UP001289374"/>
    </source>
</evidence>
<dbReference type="Proteomes" id="UP001289374">
    <property type="component" value="Unassembled WGS sequence"/>
</dbReference>
<reference evidence="1" key="2">
    <citation type="journal article" date="2024" name="Plant">
        <title>Genomic evolution and insights into agronomic trait innovations of Sesamum species.</title>
        <authorList>
            <person name="Miao H."/>
            <person name="Wang L."/>
            <person name="Qu L."/>
            <person name="Liu H."/>
            <person name="Sun Y."/>
            <person name="Le M."/>
            <person name="Wang Q."/>
            <person name="Wei S."/>
            <person name="Zheng Y."/>
            <person name="Lin W."/>
            <person name="Duan Y."/>
            <person name="Cao H."/>
            <person name="Xiong S."/>
            <person name="Wang X."/>
            <person name="Wei L."/>
            <person name="Li C."/>
            <person name="Ma Q."/>
            <person name="Ju M."/>
            <person name="Zhao R."/>
            <person name="Li G."/>
            <person name="Mu C."/>
            <person name="Tian Q."/>
            <person name="Mei H."/>
            <person name="Zhang T."/>
            <person name="Gao T."/>
            <person name="Zhang H."/>
        </authorList>
    </citation>
    <scope>NUCLEOTIDE SEQUENCE</scope>
    <source>
        <strain evidence="1">K16</strain>
    </source>
</reference>
<dbReference type="PANTHER" id="PTHR35987:SF3">
    <property type="entry name" value="PROTEIN PLASTID REDOX INSENSITIVE 2-LIKE ISOFORM X1"/>
    <property type="match status" value="1"/>
</dbReference>
<comment type="caution">
    <text evidence="1">The sequence shown here is derived from an EMBL/GenBank/DDBJ whole genome shotgun (WGS) entry which is preliminary data.</text>
</comment>
<evidence type="ECO:0000313" key="1">
    <source>
        <dbReference type="EMBL" id="KAK4399742.1"/>
    </source>
</evidence>
<name>A0AAE1WUB6_9LAMI</name>
<protein>
    <submittedName>
        <fullName evidence="1">Protein PLASTID REDOX INSENSITIVE 2, chloroplastic</fullName>
    </submittedName>
</protein>
<organism evidence="1 2">
    <name type="scientific">Sesamum angolense</name>
    <dbReference type="NCBI Taxonomy" id="2727404"/>
    <lineage>
        <taxon>Eukaryota</taxon>
        <taxon>Viridiplantae</taxon>
        <taxon>Streptophyta</taxon>
        <taxon>Embryophyta</taxon>
        <taxon>Tracheophyta</taxon>
        <taxon>Spermatophyta</taxon>
        <taxon>Magnoliopsida</taxon>
        <taxon>eudicotyledons</taxon>
        <taxon>Gunneridae</taxon>
        <taxon>Pentapetalae</taxon>
        <taxon>asterids</taxon>
        <taxon>lamiids</taxon>
        <taxon>Lamiales</taxon>
        <taxon>Pedaliaceae</taxon>
        <taxon>Sesamum</taxon>
    </lineage>
</organism>
<proteinExistence type="predicted"/>
<gene>
    <name evidence="1" type="ORF">Sango_1080300</name>
</gene>
<keyword evidence="2" id="KW-1185">Reference proteome</keyword>
<sequence length="221" mass="24563">MASAPLGNHIFRSAAAVPARKAISNCAILRSASFVLPRSLLFFSRETFSRPPKATPSQKYVYPDPIPEFASAETQKFKAELLKKLSKEKSPSEMIFKRLSMSVPSWLLDTSIIAPGFVFLDFASLHDSFIGHHILCFVILLSDLISSAQVGESARSHIFSEFLHKDYGGPGTLLIEPFTDMMVALKEKNLPGAPLAARASLLWAQNYIDEDWEDWNSISDK</sequence>
<dbReference type="EMBL" id="JACGWL010000006">
    <property type="protein sequence ID" value="KAK4399742.1"/>
    <property type="molecule type" value="Genomic_DNA"/>
</dbReference>